<dbReference type="HAMAP" id="MF_01114">
    <property type="entry name" value="RecX"/>
    <property type="match status" value="1"/>
</dbReference>
<sequence length="144" mass="16307">MAPRTRAQLEQSLIRRGCDEEAIRQVLDRFQEVGLIDDEAYAGMLVRSQRASRGLARRALRGELRKKGVPDELAESALAEVSEADEQDEARRIVAKRLRTMHGLPRETQARRLAGALARKGYSGEIAYCVIRQALDELPEHRRD</sequence>
<proteinExistence type="inferred from homology"/>
<dbReference type="eggNOG" id="COG2137">
    <property type="taxonomic scope" value="Bacteria"/>
</dbReference>
<evidence type="ECO:0000313" key="9">
    <source>
        <dbReference type="EMBL" id="GAB77340.1"/>
    </source>
</evidence>
<keyword evidence="4 5" id="KW-0963">Cytoplasm</keyword>
<dbReference type="InterPro" id="IPR053925">
    <property type="entry name" value="RecX_HTH_3rd"/>
</dbReference>
<dbReference type="InterPro" id="IPR003783">
    <property type="entry name" value="Regulatory_RecX"/>
</dbReference>
<evidence type="ECO:0000256" key="4">
    <source>
        <dbReference type="ARBA" id="ARBA00022490"/>
    </source>
</evidence>
<evidence type="ECO:0000256" key="5">
    <source>
        <dbReference type="HAMAP-Rule" id="MF_01114"/>
    </source>
</evidence>
<evidence type="ECO:0000313" key="10">
    <source>
        <dbReference type="Proteomes" id="UP000008495"/>
    </source>
</evidence>
<name>K6VPP0_9MICO</name>
<accession>K6VPP0</accession>
<dbReference type="GO" id="GO:0005737">
    <property type="term" value="C:cytoplasm"/>
    <property type="evidence" value="ECO:0007669"/>
    <property type="project" value="UniProtKB-SubCell"/>
</dbReference>
<evidence type="ECO:0000259" key="7">
    <source>
        <dbReference type="Pfam" id="PF21981"/>
    </source>
</evidence>
<feature type="domain" description="RecX first three-helical" evidence="8">
    <location>
        <begin position="2"/>
        <end position="29"/>
    </location>
</feature>
<dbReference type="EMBL" id="BAGZ01000005">
    <property type="protein sequence ID" value="GAB77340.1"/>
    <property type="molecule type" value="Genomic_DNA"/>
</dbReference>
<dbReference type="Pfam" id="PF02631">
    <property type="entry name" value="RecX_HTH2"/>
    <property type="match status" value="1"/>
</dbReference>
<evidence type="ECO:0000256" key="3">
    <source>
        <dbReference type="ARBA" id="ARBA00018111"/>
    </source>
</evidence>
<dbReference type="Gene3D" id="1.10.10.10">
    <property type="entry name" value="Winged helix-like DNA-binding domain superfamily/Winged helix DNA-binding domain"/>
    <property type="match status" value="3"/>
</dbReference>
<reference evidence="9 10" key="1">
    <citation type="submission" date="2012-08" db="EMBL/GenBank/DDBJ databases">
        <title>Whole genome shotgun sequence of Austwickia chelonae NBRC 105200.</title>
        <authorList>
            <person name="Yoshida I."/>
            <person name="Hosoyama A."/>
            <person name="Tsuchikane K."/>
            <person name="Katsumata H."/>
            <person name="Ando Y."/>
            <person name="Ohji S."/>
            <person name="Hamada M."/>
            <person name="Tamura T."/>
            <person name="Yamazoe A."/>
            <person name="Yamazaki S."/>
            <person name="Fujita N."/>
        </authorList>
    </citation>
    <scope>NUCLEOTIDE SEQUENCE [LARGE SCALE GENOMIC DNA]</scope>
    <source>
        <strain evidence="9 10">NBRC 105200</strain>
    </source>
</reference>
<dbReference type="STRING" id="100225.SAMN05421595_1168"/>
<dbReference type="InterPro" id="IPR036388">
    <property type="entry name" value="WH-like_DNA-bd_sf"/>
</dbReference>
<dbReference type="Proteomes" id="UP000008495">
    <property type="component" value="Unassembled WGS sequence"/>
</dbReference>
<feature type="domain" description="RecX second three-helical" evidence="6">
    <location>
        <begin position="37"/>
        <end position="78"/>
    </location>
</feature>
<organism evidence="9 10">
    <name type="scientific">Austwickia chelonae NBRC 105200</name>
    <dbReference type="NCBI Taxonomy" id="1184607"/>
    <lineage>
        <taxon>Bacteria</taxon>
        <taxon>Bacillati</taxon>
        <taxon>Actinomycetota</taxon>
        <taxon>Actinomycetes</taxon>
        <taxon>Micrococcales</taxon>
        <taxon>Dermatophilaceae</taxon>
        <taxon>Austwickia</taxon>
    </lineage>
</organism>
<comment type="caution">
    <text evidence="9">The sequence shown here is derived from an EMBL/GenBank/DDBJ whole genome shotgun (WGS) entry which is preliminary data.</text>
</comment>
<dbReference type="InterPro" id="IPR053924">
    <property type="entry name" value="RecX_HTH_2nd"/>
</dbReference>
<keyword evidence="10" id="KW-1185">Reference proteome</keyword>
<feature type="domain" description="RecX third three-helical" evidence="7">
    <location>
        <begin position="85"/>
        <end position="131"/>
    </location>
</feature>
<comment type="subcellular location">
    <subcellularLocation>
        <location evidence="1 5">Cytoplasm</location>
    </subcellularLocation>
</comment>
<dbReference type="AlphaFoldDB" id="K6VPP0"/>
<dbReference type="PANTHER" id="PTHR33602">
    <property type="entry name" value="REGULATORY PROTEIN RECX FAMILY PROTEIN"/>
    <property type="match status" value="1"/>
</dbReference>
<evidence type="ECO:0000259" key="8">
    <source>
        <dbReference type="Pfam" id="PF21982"/>
    </source>
</evidence>
<gene>
    <name evidence="5" type="primary">recX</name>
    <name evidence="9" type="ORF">AUCHE_05_02450</name>
</gene>
<evidence type="ECO:0000259" key="6">
    <source>
        <dbReference type="Pfam" id="PF02631"/>
    </source>
</evidence>
<dbReference type="Pfam" id="PF21982">
    <property type="entry name" value="RecX_HTH1"/>
    <property type="match status" value="1"/>
</dbReference>
<dbReference type="GO" id="GO:0006282">
    <property type="term" value="P:regulation of DNA repair"/>
    <property type="evidence" value="ECO:0007669"/>
    <property type="project" value="UniProtKB-UniRule"/>
</dbReference>
<evidence type="ECO:0000256" key="1">
    <source>
        <dbReference type="ARBA" id="ARBA00004496"/>
    </source>
</evidence>
<dbReference type="InterPro" id="IPR053926">
    <property type="entry name" value="RecX_HTH_1st"/>
</dbReference>
<dbReference type="PANTHER" id="PTHR33602:SF1">
    <property type="entry name" value="REGULATORY PROTEIN RECX FAMILY PROTEIN"/>
    <property type="match status" value="1"/>
</dbReference>
<protein>
    <recommendedName>
        <fullName evidence="3 5">Regulatory protein RecX</fullName>
    </recommendedName>
</protein>
<evidence type="ECO:0000256" key="2">
    <source>
        <dbReference type="ARBA" id="ARBA00009695"/>
    </source>
</evidence>
<dbReference type="Pfam" id="PF21981">
    <property type="entry name" value="RecX_HTH3"/>
    <property type="match status" value="1"/>
</dbReference>
<comment type="function">
    <text evidence="5">Modulates RecA activity.</text>
</comment>
<comment type="similarity">
    <text evidence="2 5">Belongs to the RecX family.</text>
</comment>